<keyword evidence="3" id="KW-1185">Reference proteome</keyword>
<evidence type="ECO:0008006" key="4">
    <source>
        <dbReference type="Google" id="ProtNLM"/>
    </source>
</evidence>
<dbReference type="AlphaFoldDB" id="A0A7J8D727"/>
<protein>
    <recommendedName>
        <fullName evidence="4">Secreted protein</fullName>
    </recommendedName>
</protein>
<gene>
    <name evidence="2" type="ORF">HJG63_008850</name>
</gene>
<dbReference type="PROSITE" id="PS51257">
    <property type="entry name" value="PROKAR_LIPOPROTEIN"/>
    <property type="match status" value="1"/>
</dbReference>
<comment type="caution">
    <text evidence="2">The sequence shown here is derived from an EMBL/GenBank/DDBJ whole genome shotgun (WGS) entry which is preliminary data.</text>
</comment>
<reference evidence="2 3" key="1">
    <citation type="journal article" date="2020" name="Nature">
        <title>Six reference-quality genomes reveal evolution of bat adaptations.</title>
        <authorList>
            <person name="Jebb D."/>
            <person name="Huang Z."/>
            <person name="Pippel M."/>
            <person name="Hughes G.M."/>
            <person name="Lavrichenko K."/>
            <person name="Devanna P."/>
            <person name="Winkler S."/>
            <person name="Jermiin L.S."/>
            <person name="Skirmuntt E.C."/>
            <person name="Katzourakis A."/>
            <person name="Burkitt-Gray L."/>
            <person name="Ray D.A."/>
            <person name="Sullivan K.A.M."/>
            <person name="Roscito J.G."/>
            <person name="Kirilenko B.M."/>
            <person name="Davalos L.M."/>
            <person name="Corthals A.P."/>
            <person name="Power M.L."/>
            <person name="Jones G."/>
            <person name="Ransome R.D."/>
            <person name="Dechmann D.K.N."/>
            <person name="Locatelli A.G."/>
            <person name="Puechmaille S.J."/>
            <person name="Fedrigo O."/>
            <person name="Jarvis E.D."/>
            <person name="Hiller M."/>
            <person name="Vernes S.C."/>
            <person name="Myers E.W."/>
            <person name="Teeling E.C."/>
        </authorList>
    </citation>
    <scope>NUCLEOTIDE SEQUENCE [LARGE SCALE GENOMIC DNA]</scope>
    <source>
        <strain evidence="2">MRouAeg1</strain>
        <tissue evidence="2">Muscle</tissue>
    </source>
</reference>
<proteinExistence type="predicted"/>
<evidence type="ECO:0000313" key="2">
    <source>
        <dbReference type="EMBL" id="KAF6418846.1"/>
    </source>
</evidence>
<feature type="signal peptide" evidence="1">
    <location>
        <begin position="1"/>
        <end position="20"/>
    </location>
</feature>
<dbReference type="Proteomes" id="UP000593571">
    <property type="component" value="Unassembled WGS sequence"/>
</dbReference>
<evidence type="ECO:0000256" key="1">
    <source>
        <dbReference type="SAM" id="SignalP"/>
    </source>
</evidence>
<evidence type="ECO:0000313" key="3">
    <source>
        <dbReference type="Proteomes" id="UP000593571"/>
    </source>
</evidence>
<organism evidence="2 3">
    <name type="scientific">Rousettus aegyptiacus</name>
    <name type="common">Egyptian fruit bat</name>
    <name type="synonym">Pteropus aegyptiacus</name>
    <dbReference type="NCBI Taxonomy" id="9407"/>
    <lineage>
        <taxon>Eukaryota</taxon>
        <taxon>Metazoa</taxon>
        <taxon>Chordata</taxon>
        <taxon>Craniata</taxon>
        <taxon>Vertebrata</taxon>
        <taxon>Euteleostomi</taxon>
        <taxon>Mammalia</taxon>
        <taxon>Eutheria</taxon>
        <taxon>Laurasiatheria</taxon>
        <taxon>Chiroptera</taxon>
        <taxon>Yinpterochiroptera</taxon>
        <taxon>Pteropodoidea</taxon>
        <taxon>Pteropodidae</taxon>
        <taxon>Rousettinae</taxon>
        <taxon>Rousettus</taxon>
    </lineage>
</organism>
<feature type="chain" id="PRO_5029859533" description="Secreted protein" evidence="1">
    <location>
        <begin position="21"/>
        <end position="144"/>
    </location>
</feature>
<name>A0A7J8D727_ROUAE</name>
<keyword evidence="1" id="KW-0732">Signal</keyword>
<dbReference type="EMBL" id="JACASE010000013">
    <property type="protein sequence ID" value="KAF6418846.1"/>
    <property type="molecule type" value="Genomic_DNA"/>
</dbReference>
<sequence>MPSTLRVLSIFSNSFSLSLSLSCARTCSEENCQEPGVSPLDLTSASPLLRPSWARREEISISSVSWAVIGSGRLSVGNVKLNLKKFRQSLSIGKGCPVGPCCVAGFSFGSQSQSVSPLLRAEEVLPLPPNPHHSTVLPDCLSKG</sequence>
<accession>A0A7J8D727</accession>